<protein>
    <submittedName>
        <fullName evidence="1">8737_t:CDS:1</fullName>
    </submittedName>
</protein>
<dbReference type="Proteomes" id="UP000789920">
    <property type="component" value="Unassembled WGS sequence"/>
</dbReference>
<comment type="caution">
    <text evidence="1">The sequence shown here is derived from an EMBL/GenBank/DDBJ whole genome shotgun (WGS) entry which is preliminary data.</text>
</comment>
<accession>A0ACA9KG64</accession>
<reference evidence="1" key="1">
    <citation type="submission" date="2021-06" db="EMBL/GenBank/DDBJ databases">
        <authorList>
            <person name="Kallberg Y."/>
            <person name="Tangrot J."/>
            <person name="Rosling A."/>
        </authorList>
    </citation>
    <scope>NUCLEOTIDE SEQUENCE</scope>
    <source>
        <strain evidence="1">MA461A</strain>
    </source>
</reference>
<evidence type="ECO:0000313" key="1">
    <source>
        <dbReference type="EMBL" id="CAG8469932.1"/>
    </source>
</evidence>
<gene>
    <name evidence="1" type="ORF">RPERSI_LOCUS532</name>
</gene>
<evidence type="ECO:0000313" key="2">
    <source>
        <dbReference type="Proteomes" id="UP000789920"/>
    </source>
</evidence>
<name>A0ACA9KG64_9GLOM</name>
<keyword evidence="2" id="KW-1185">Reference proteome</keyword>
<organism evidence="1 2">
    <name type="scientific">Racocetra persica</name>
    <dbReference type="NCBI Taxonomy" id="160502"/>
    <lineage>
        <taxon>Eukaryota</taxon>
        <taxon>Fungi</taxon>
        <taxon>Fungi incertae sedis</taxon>
        <taxon>Mucoromycota</taxon>
        <taxon>Glomeromycotina</taxon>
        <taxon>Glomeromycetes</taxon>
        <taxon>Diversisporales</taxon>
        <taxon>Gigasporaceae</taxon>
        <taxon>Racocetra</taxon>
    </lineage>
</organism>
<dbReference type="EMBL" id="CAJVQC010000418">
    <property type="protein sequence ID" value="CAG8469932.1"/>
    <property type="molecule type" value="Genomic_DNA"/>
</dbReference>
<proteinExistence type="predicted"/>
<sequence>MSDPVGKLIQNNLEWAGRINSNNPNYFANSAIKQEPKSIWIAVSPEIITQSSLGEIFVLRNIANQFKTTDLSTLSLVEYAVKHLKVKHIIVCGHYGCGGVGHVIDTANNFNQHDHIDNWLQTIKDVYLSHNSHFINKSNEEQKNLLVELNVKKQVFNISTVDDIQKAWRSGDKIVIHGLVYNLKTGLLKNLDVDIGNSRRYWYLAERFGFSSGRVQSPSRRPDLDNIALKDGFRIMNAHSGSIELVGNVYNVIYGTAAMQIGEAKPGEWVWTTNP</sequence>